<dbReference type="EMBL" id="MHCS01000052">
    <property type="protein sequence ID" value="OGY25200.1"/>
    <property type="molecule type" value="Genomic_DNA"/>
</dbReference>
<proteinExistence type="inferred from homology"/>
<dbReference type="PANTHER" id="PTHR30615:SF8">
    <property type="entry name" value="UPF0047 PROTEIN C4A8.02C"/>
    <property type="match status" value="1"/>
</dbReference>
<dbReference type="STRING" id="1802596.A2Z11_01820"/>
<name>A0A1G1WCH6_9BACT</name>
<organism evidence="2 3">
    <name type="scientific">Candidatus Woykebacteria bacterium RBG_16_43_9</name>
    <dbReference type="NCBI Taxonomy" id="1802596"/>
    <lineage>
        <taxon>Bacteria</taxon>
        <taxon>Candidatus Woykeibacteriota</taxon>
    </lineage>
</organism>
<protein>
    <recommendedName>
        <fullName evidence="4">Secondary thiamine-phosphate synthase enzyme</fullName>
    </recommendedName>
</protein>
<comment type="similarity">
    <text evidence="1">Belongs to the UPF0047 family.</text>
</comment>
<dbReference type="PIRSF" id="PIRSF004681">
    <property type="entry name" value="UCP004681"/>
    <property type="match status" value="1"/>
</dbReference>
<comment type="caution">
    <text evidence="2">The sequence shown here is derived from an EMBL/GenBank/DDBJ whole genome shotgun (WGS) entry which is preliminary data.</text>
</comment>
<dbReference type="Pfam" id="PF01894">
    <property type="entry name" value="YjbQ"/>
    <property type="match status" value="1"/>
</dbReference>
<dbReference type="InterPro" id="IPR035917">
    <property type="entry name" value="YjbQ-like_sf"/>
</dbReference>
<dbReference type="SUPFAM" id="SSF111038">
    <property type="entry name" value="YjbQ-like"/>
    <property type="match status" value="1"/>
</dbReference>
<dbReference type="Proteomes" id="UP000176389">
    <property type="component" value="Unassembled WGS sequence"/>
</dbReference>
<evidence type="ECO:0000256" key="1">
    <source>
        <dbReference type="ARBA" id="ARBA00005534"/>
    </source>
</evidence>
<gene>
    <name evidence="2" type="ORF">A2Z11_01820</name>
</gene>
<evidence type="ECO:0008006" key="4">
    <source>
        <dbReference type="Google" id="ProtNLM"/>
    </source>
</evidence>
<dbReference type="Gene3D" id="2.60.120.460">
    <property type="entry name" value="YjbQ-like"/>
    <property type="match status" value="1"/>
</dbReference>
<evidence type="ECO:0000313" key="3">
    <source>
        <dbReference type="Proteomes" id="UP000176389"/>
    </source>
</evidence>
<dbReference type="NCBIfam" id="TIGR00149">
    <property type="entry name" value="TIGR00149_YjbQ"/>
    <property type="match status" value="1"/>
</dbReference>
<dbReference type="PROSITE" id="PS01314">
    <property type="entry name" value="UPF0047"/>
    <property type="match status" value="1"/>
</dbReference>
<sequence length="131" mass="14652">MNRMITFPTTKKKELVNITSKVGRIVNEANIKEGLCLIFVPHATAAVLINEDEPGFKADVEKLLDMWIPPGDWQHDKVDNNATAHLAASLIGQSRMIPVINGNLQLGTWQEIFLLELDGPRSNRRVVVQLI</sequence>
<accession>A0A1G1WCH6</accession>
<reference evidence="2 3" key="1">
    <citation type="journal article" date="2016" name="Nat. Commun.">
        <title>Thousands of microbial genomes shed light on interconnected biogeochemical processes in an aquifer system.</title>
        <authorList>
            <person name="Anantharaman K."/>
            <person name="Brown C.T."/>
            <person name="Hug L.A."/>
            <person name="Sharon I."/>
            <person name="Castelle C.J."/>
            <person name="Probst A.J."/>
            <person name="Thomas B.C."/>
            <person name="Singh A."/>
            <person name="Wilkins M.J."/>
            <person name="Karaoz U."/>
            <person name="Brodie E.L."/>
            <person name="Williams K.H."/>
            <person name="Hubbard S.S."/>
            <person name="Banfield J.F."/>
        </authorList>
    </citation>
    <scope>NUCLEOTIDE SEQUENCE [LARGE SCALE GENOMIC DNA]</scope>
</reference>
<evidence type="ECO:0000313" key="2">
    <source>
        <dbReference type="EMBL" id="OGY25200.1"/>
    </source>
</evidence>
<dbReference type="PANTHER" id="PTHR30615">
    <property type="entry name" value="UNCHARACTERIZED PROTEIN YJBQ-RELATED"/>
    <property type="match status" value="1"/>
</dbReference>
<dbReference type="InterPro" id="IPR001602">
    <property type="entry name" value="UPF0047_YjbQ-like"/>
</dbReference>
<dbReference type="AlphaFoldDB" id="A0A1G1WCH6"/>